<dbReference type="InterPro" id="IPR036866">
    <property type="entry name" value="RibonucZ/Hydroxyglut_hydro"/>
</dbReference>
<accession>A0ABQ4PSH6</accession>
<dbReference type="EMBL" id="BPFZ01000001">
    <property type="protein sequence ID" value="GIU65957.1"/>
    <property type="molecule type" value="Genomic_DNA"/>
</dbReference>
<dbReference type="CDD" id="cd16279">
    <property type="entry name" value="metallo-hydrolase-like_MBL-fold"/>
    <property type="match status" value="1"/>
</dbReference>
<name>A0ABQ4PSH6_9PROT</name>
<protein>
    <submittedName>
        <fullName evidence="2">Phosphoribosyl 1,2-cyclic phosphodiesterase</fullName>
    </submittedName>
</protein>
<dbReference type="PANTHER" id="PTHR42663:SF6">
    <property type="entry name" value="HYDROLASE C777.06C-RELATED"/>
    <property type="match status" value="1"/>
</dbReference>
<reference evidence="2" key="2">
    <citation type="journal article" date="2023" name="ISME Commun">
        <title>Characterization of a bloom-associated alphaproteobacterial lineage, 'Candidatus Phycosocius': insights into freshwater algal-bacterial interactions.</title>
        <authorList>
            <person name="Tanabe Y."/>
            <person name="Yamaguchi H."/>
            <person name="Yoshida M."/>
            <person name="Kai A."/>
            <person name="Okazaki Y."/>
        </authorList>
    </citation>
    <scope>NUCLEOTIDE SEQUENCE</scope>
    <source>
        <strain evidence="2">BOTRYCO-1</strain>
    </source>
</reference>
<comment type="caution">
    <text evidence="2">The sequence shown here is derived from an EMBL/GenBank/DDBJ whole genome shotgun (WGS) entry which is preliminary data.</text>
</comment>
<dbReference type="RefSeq" id="WP_284358424.1">
    <property type="nucleotide sequence ID" value="NZ_BPFZ01000001.1"/>
</dbReference>
<dbReference type="PANTHER" id="PTHR42663">
    <property type="entry name" value="HYDROLASE C777.06C-RELATED-RELATED"/>
    <property type="match status" value="1"/>
</dbReference>
<evidence type="ECO:0000313" key="2">
    <source>
        <dbReference type="EMBL" id="GIU65957.1"/>
    </source>
</evidence>
<dbReference type="SUPFAM" id="SSF56281">
    <property type="entry name" value="Metallo-hydrolase/oxidoreductase"/>
    <property type="match status" value="1"/>
</dbReference>
<gene>
    <name evidence="2" type="ORF">PsB1_0111</name>
</gene>
<evidence type="ECO:0000259" key="1">
    <source>
        <dbReference type="Pfam" id="PF12706"/>
    </source>
</evidence>
<organism evidence="2 3">
    <name type="scientific">Candidatus Phycosocius spiralis</name>
    <dbReference type="NCBI Taxonomy" id="2815099"/>
    <lineage>
        <taxon>Bacteria</taxon>
        <taxon>Pseudomonadati</taxon>
        <taxon>Pseudomonadota</taxon>
        <taxon>Alphaproteobacteria</taxon>
        <taxon>Caulobacterales</taxon>
        <taxon>Caulobacterales incertae sedis</taxon>
        <taxon>Candidatus Phycosocius</taxon>
    </lineage>
</organism>
<proteinExistence type="predicted"/>
<feature type="domain" description="Metallo-beta-lactamase" evidence="1">
    <location>
        <begin position="63"/>
        <end position="245"/>
    </location>
</feature>
<reference evidence="2" key="1">
    <citation type="submission" date="2021-05" db="EMBL/GenBank/DDBJ databases">
        <authorList>
            <person name="Tanabe Y."/>
        </authorList>
    </citation>
    <scope>NUCLEOTIDE SEQUENCE</scope>
    <source>
        <strain evidence="2">BOTRYCO-1</strain>
    </source>
</reference>
<evidence type="ECO:0000313" key="3">
    <source>
        <dbReference type="Proteomes" id="UP001161064"/>
    </source>
</evidence>
<dbReference type="InterPro" id="IPR001279">
    <property type="entry name" value="Metallo-B-lactamas"/>
</dbReference>
<dbReference type="Gene3D" id="3.60.15.10">
    <property type="entry name" value="Ribonuclease Z/Hydroxyacylglutathione hydrolase-like"/>
    <property type="match status" value="1"/>
</dbReference>
<dbReference type="Pfam" id="PF12706">
    <property type="entry name" value="Lactamase_B_2"/>
    <property type="match status" value="1"/>
</dbReference>
<keyword evidence="3" id="KW-1185">Reference proteome</keyword>
<dbReference type="Proteomes" id="UP001161064">
    <property type="component" value="Unassembled WGS sequence"/>
</dbReference>
<sequence length="279" mass="30751">MTGNGQARVRVTILGCGSSGGVPRVGGAWGVCDPSEPRNRRTRCSLLVEAYQGTYSHETSTVVLIDTSPDLRAQLLAAKVTHIDAVLYTHDHADQSHGIDDVRAIVYHQRHRIPAYMDEVTSHSLINRFGYIFETPIGSHYPALLDAQIMPEPGEVLQINGAGGWIGFRVLNQNHGEMNSLGFRFGPVAYCNDCKLLPEASLAACYGLDLFIVDALRYAPHPSHAHLDQSLAWINTLKPKQAVLTNMHLDLDYKTLCETLPEGVIPAYDGLYFDLNLDQ</sequence>